<dbReference type="InterPro" id="IPR025870">
    <property type="entry name" value="Glyoxalase-like_dom"/>
</dbReference>
<dbReference type="PANTHER" id="PTHR40265:SF1">
    <property type="entry name" value="GLYOXALASE-LIKE DOMAIN-CONTAINING PROTEIN"/>
    <property type="match status" value="1"/>
</dbReference>
<protein>
    <recommendedName>
        <fullName evidence="1">Glyoxalase-like domain-containing protein</fullName>
    </recommendedName>
</protein>
<feature type="domain" description="Glyoxalase-like" evidence="1">
    <location>
        <begin position="11"/>
        <end position="198"/>
    </location>
</feature>
<accession>A0A2K3QQG0</accession>
<reference evidence="2 3" key="1">
    <citation type="submission" date="2017-08" db="EMBL/GenBank/DDBJ databases">
        <title>Harnessing the power of phylogenomics to disentangle the directionality and signatures of interkingdom host jumping in the parasitic fungal genus Tolypocladium.</title>
        <authorList>
            <person name="Quandt C.A."/>
            <person name="Patterson W."/>
            <person name="Spatafora J.W."/>
        </authorList>
    </citation>
    <scope>NUCLEOTIDE SEQUENCE [LARGE SCALE GENOMIC DNA]</scope>
    <source>
        <strain evidence="2 3">CBS 113982</strain>
    </source>
</reference>
<dbReference type="EMBL" id="NRSZ01000055">
    <property type="protein sequence ID" value="PNY29783.1"/>
    <property type="molecule type" value="Genomic_DNA"/>
</dbReference>
<comment type="caution">
    <text evidence="2">The sequence shown here is derived from an EMBL/GenBank/DDBJ whole genome shotgun (WGS) entry which is preliminary data.</text>
</comment>
<organism evidence="2 3">
    <name type="scientific">Tolypocladium capitatum</name>
    <dbReference type="NCBI Taxonomy" id="45235"/>
    <lineage>
        <taxon>Eukaryota</taxon>
        <taxon>Fungi</taxon>
        <taxon>Dikarya</taxon>
        <taxon>Ascomycota</taxon>
        <taxon>Pezizomycotina</taxon>
        <taxon>Sordariomycetes</taxon>
        <taxon>Hypocreomycetidae</taxon>
        <taxon>Hypocreales</taxon>
        <taxon>Ophiocordycipitaceae</taxon>
        <taxon>Tolypocladium</taxon>
    </lineage>
</organism>
<dbReference type="InterPro" id="IPR029068">
    <property type="entry name" value="Glyas_Bleomycin-R_OHBP_Dase"/>
</dbReference>
<dbReference type="PANTHER" id="PTHR40265">
    <property type="entry name" value="BLL2707 PROTEIN"/>
    <property type="match status" value="1"/>
</dbReference>
<evidence type="ECO:0000313" key="2">
    <source>
        <dbReference type="EMBL" id="PNY29783.1"/>
    </source>
</evidence>
<dbReference type="Gene3D" id="3.10.180.10">
    <property type="entry name" value="2,3-Dihydroxybiphenyl 1,2-Dioxygenase, domain 1"/>
    <property type="match status" value="1"/>
</dbReference>
<dbReference type="Proteomes" id="UP000236621">
    <property type="component" value="Unassembled WGS sequence"/>
</dbReference>
<evidence type="ECO:0000259" key="1">
    <source>
        <dbReference type="Pfam" id="PF13468"/>
    </source>
</evidence>
<gene>
    <name evidence="2" type="ORF">TCAP_00304</name>
</gene>
<dbReference type="Pfam" id="PF13468">
    <property type="entry name" value="Glyoxalase_3"/>
    <property type="match status" value="1"/>
</dbReference>
<proteinExistence type="predicted"/>
<dbReference type="OrthoDB" id="408973at2759"/>
<evidence type="ECO:0000313" key="3">
    <source>
        <dbReference type="Proteomes" id="UP000236621"/>
    </source>
</evidence>
<keyword evidence="3" id="KW-1185">Reference proteome</keyword>
<name>A0A2K3QQG0_9HYPO</name>
<dbReference type="AlphaFoldDB" id="A0A2K3QQG0"/>
<sequence length="271" mass="28864">MSSQDDSRPCLDHVVILVSHETLVGLPDRLRESFTVAPGGTHADGLTCNSLILFEDGVYIELIAFFDDIDADRRSKHRWGRLKEGTVVDWAYTLRHESDFAAVRQRVDDAQAGLTYSDAVSGGRTKPDGTVLKWAVAVARDAQGNASRPGSLPFWCLDRTNRQLRVPYEQDDGQTQHPCGARGVSSLALAVPEQEATALGRVYDAIHGRSSTAGSGHGWRFGVPSGSAAGKHAIWVSGGDGASGITLVLRGSGHSPAAVALLPGLALQIES</sequence>